<dbReference type="Gene3D" id="1.10.4080.10">
    <property type="entry name" value="ADP-ribosylation/Crystallin J1"/>
    <property type="match status" value="1"/>
</dbReference>
<reference evidence="1 2" key="1">
    <citation type="submission" date="2019-04" db="EMBL/GenBank/DDBJ databases">
        <authorList>
            <person name="Pope W.H."/>
            <person name="Garlena R.A."/>
            <person name="Russell D.A."/>
            <person name="Jacobs-Sera D."/>
            <person name="Hatfull G.F."/>
        </authorList>
    </citation>
    <scope>NUCLEOTIDE SEQUENCE [LARGE SCALE GENOMIC DNA]</scope>
</reference>
<dbReference type="Pfam" id="PF03747">
    <property type="entry name" value="ADP_ribosyl_GH"/>
    <property type="match status" value="1"/>
</dbReference>
<dbReference type="RefSeq" id="YP_010648941.1">
    <property type="nucleotide sequence ID" value="NC_070763.1"/>
</dbReference>
<gene>
    <name evidence="1" type="primary">61</name>
    <name evidence="1" type="ORF">SEA_FORZA_61</name>
</gene>
<evidence type="ECO:0008006" key="3">
    <source>
        <dbReference type="Google" id="ProtNLM"/>
    </source>
</evidence>
<dbReference type="PANTHER" id="PTHR16222">
    <property type="entry name" value="ADP-RIBOSYLGLYCOHYDROLASE"/>
    <property type="match status" value="1"/>
</dbReference>
<evidence type="ECO:0000313" key="1">
    <source>
        <dbReference type="EMBL" id="QGT55054.1"/>
    </source>
</evidence>
<dbReference type="EMBL" id="MK814760">
    <property type="protein sequence ID" value="QGT55054.1"/>
    <property type="molecule type" value="Genomic_DNA"/>
</dbReference>
<dbReference type="GeneID" id="77924429"/>
<proteinExistence type="predicted"/>
<evidence type="ECO:0000313" key="2">
    <source>
        <dbReference type="Proteomes" id="UP000423482"/>
    </source>
</evidence>
<keyword evidence="2" id="KW-1185">Reference proteome</keyword>
<name>A0A650EYB7_9CAUD</name>
<dbReference type="KEGG" id="vg:77924429"/>
<sequence length="336" mass="36321">MTTINPALYRNAMIGLAAGDAWGYQVEFTQYKKMPKPVPQPSGEWVVSDDTQMTLALEKAIHALDELGWLNPEHVHGMEEVILAEFSDWAYSPLNTRAPGATCMGSIRMLNEFGRHWSLDALSSAGCGAVMRLLPTITLDDESWRALTALQAVITHNDPAAVASALLLGEVGRAIANGNREPMLHALNVLDEMLNGQYGKKDKFLAKVLDPATLDVPAYIRKGVKDGKLDMAIFSGAHRILAEHIDIFNEDICNGVGQGWDAMTATALAIMVADRYLAGDLTVQGAMEWAVTSNGDSDSIGAIAGMLIGLSSNDDDFWKKNGVDPVFEDVYAGELA</sequence>
<dbReference type="InterPro" id="IPR005502">
    <property type="entry name" value="Ribosyl_crysJ1"/>
</dbReference>
<accession>A0A650EYB7</accession>
<protein>
    <recommendedName>
        <fullName evidence="3">ADP-ribosylglycohydrolase</fullName>
    </recommendedName>
</protein>
<dbReference type="InterPro" id="IPR050792">
    <property type="entry name" value="ADP-ribosylglycohydrolase"/>
</dbReference>
<organism evidence="1 2">
    <name type="scientific">Gordonia phage Forza</name>
    <dbReference type="NCBI Taxonomy" id="2571247"/>
    <lineage>
        <taxon>Viruses</taxon>
        <taxon>Duplodnaviria</taxon>
        <taxon>Heunggongvirae</taxon>
        <taxon>Uroviricota</taxon>
        <taxon>Caudoviricetes</taxon>
        <taxon>Forzavirus</taxon>
        <taxon>Forzavirus forza</taxon>
    </lineage>
</organism>
<dbReference type="PANTHER" id="PTHR16222:SF12">
    <property type="entry name" value="ADP-RIBOSYLGLYCOHYDROLASE-RELATED"/>
    <property type="match status" value="1"/>
</dbReference>
<dbReference type="Proteomes" id="UP000423482">
    <property type="component" value="Segment"/>
</dbReference>
<dbReference type="SUPFAM" id="SSF101478">
    <property type="entry name" value="ADP-ribosylglycohydrolase"/>
    <property type="match status" value="1"/>
</dbReference>
<dbReference type="InterPro" id="IPR036705">
    <property type="entry name" value="Ribosyl_crysJ1_sf"/>
</dbReference>